<sequence length="207" mass="24515">MDDLATVYAEHDMQTRRKKIHCKQELIVASLQRFYNDRQDLGEILKILQGTSEISLRLIDWFVTNYAKDHTTSYTLNNQEFLVYMNYKSQLKAYSKKLFDPFCRRERILFQVGPYPSFLTTVGKLNFFRWALEKGILDHIYLHQTEIEKEMNTFMREIQKEKKTSQTSSSTSTTSTKSSTRRRLVSKETPASKLMQKHDMAIEVRFD</sequence>
<evidence type="ECO:0000313" key="2">
    <source>
        <dbReference type="EMBL" id="QHS91996.1"/>
    </source>
</evidence>
<reference evidence="2" key="1">
    <citation type="journal article" date="2020" name="Nature">
        <title>Giant virus diversity and host interactions through global metagenomics.</title>
        <authorList>
            <person name="Schulz F."/>
            <person name="Roux S."/>
            <person name="Paez-Espino D."/>
            <person name="Jungbluth S."/>
            <person name="Walsh D.A."/>
            <person name="Denef V.J."/>
            <person name="McMahon K.D."/>
            <person name="Konstantinidis K.T."/>
            <person name="Eloe-Fadrosh E.A."/>
            <person name="Kyrpides N.C."/>
            <person name="Woyke T."/>
        </authorList>
    </citation>
    <scope>NUCLEOTIDE SEQUENCE</scope>
    <source>
        <strain evidence="2">GVMAG-M-3300013285-6</strain>
    </source>
</reference>
<dbReference type="AlphaFoldDB" id="A0A6C0BIJ8"/>
<protein>
    <submittedName>
        <fullName evidence="2">Uncharacterized protein</fullName>
    </submittedName>
</protein>
<organism evidence="2">
    <name type="scientific">viral metagenome</name>
    <dbReference type="NCBI Taxonomy" id="1070528"/>
    <lineage>
        <taxon>unclassified sequences</taxon>
        <taxon>metagenomes</taxon>
        <taxon>organismal metagenomes</taxon>
    </lineage>
</organism>
<accession>A0A6C0BIJ8</accession>
<feature type="region of interest" description="Disordered" evidence="1">
    <location>
        <begin position="159"/>
        <end position="190"/>
    </location>
</feature>
<evidence type="ECO:0000256" key="1">
    <source>
        <dbReference type="SAM" id="MobiDB-lite"/>
    </source>
</evidence>
<dbReference type="Pfam" id="PF23827">
    <property type="entry name" value="DUF7197"/>
    <property type="match status" value="1"/>
</dbReference>
<dbReference type="InterPro" id="IPR055621">
    <property type="entry name" value="DUF7197"/>
</dbReference>
<proteinExistence type="predicted"/>
<dbReference type="EMBL" id="MN739167">
    <property type="protein sequence ID" value="QHS91996.1"/>
    <property type="molecule type" value="Genomic_DNA"/>
</dbReference>
<feature type="compositionally biased region" description="Low complexity" evidence="1">
    <location>
        <begin position="165"/>
        <end position="178"/>
    </location>
</feature>
<name>A0A6C0BIJ8_9ZZZZ</name>